<dbReference type="RefSeq" id="WP_183338316.1">
    <property type="nucleotide sequence ID" value="NZ_JACHZG010000001.1"/>
</dbReference>
<evidence type="ECO:0000256" key="1">
    <source>
        <dbReference type="SAM" id="MobiDB-lite"/>
    </source>
</evidence>
<name>A0A7W5JVS4_9ACTN</name>
<protein>
    <submittedName>
        <fullName evidence="2">Putative aldouronate transport system substrate-binding protein</fullName>
    </submittedName>
</protein>
<dbReference type="InterPro" id="IPR019546">
    <property type="entry name" value="TAT_signal_bac_arc"/>
</dbReference>
<gene>
    <name evidence="2" type="ORF">FHX39_002170</name>
</gene>
<comment type="caution">
    <text evidence="2">The sequence shown here is derived from an EMBL/GenBank/DDBJ whole genome shotgun (WGS) entry which is preliminary data.</text>
</comment>
<organism evidence="2 3">
    <name type="scientific">Microlunatus antarcticus</name>
    <dbReference type="NCBI Taxonomy" id="53388"/>
    <lineage>
        <taxon>Bacteria</taxon>
        <taxon>Bacillati</taxon>
        <taxon>Actinomycetota</taxon>
        <taxon>Actinomycetes</taxon>
        <taxon>Propionibacteriales</taxon>
        <taxon>Propionibacteriaceae</taxon>
        <taxon>Microlunatus</taxon>
    </lineage>
</organism>
<dbReference type="InterPro" id="IPR006311">
    <property type="entry name" value="TAT_signal"/>
</dbReference>
<keyword evidence="3" id="KW-1185">Reference proteome</keyword>
<evidence type="ECO:0000313" key="3">
    <source>
        <dbReference type="Proteomes" id="UP000565572"/>
    </source>
</evidence>
<dbReference type="Gene3D" id="3.40.190.10">
    <property type="entry name" value="Periplasmic binding protein-like II"/>
    <property type="match status" value="1"/>
</dbReference>
<reference evidence="2 3" key="1">
    <citation type="submission" date="2020-08" db="EMBL/GenBank/DDBJ databases">
        <title>Sequencing the genomes of 1000 actinobacteria strains.</title>
        <authorList>
            <person name="Klenk H.-P."/>
        </authorList>
    </citation>
    <scope>NUCLEOTIDE SEQUENCE [LARGE SCALE GENOMIC DNA]</scope>
    <source>
        <strain evidence="2 3">DSM 11053</strain>
    </source>
</reference>
<dbReference type="Proteomes" id="UP000565572">
    <property type="component" value="Unassembled WGS sequence"/>
</dbReference>
<dbReference type="AlphaFoldDB" id="A0A7W5JVS4"/>
<sequence>MSARLDRRRFLGLTGAAGLTLGLSQLAGCGQPPGAQDLGPRAADPTYRPLPGLPKPDIAGTADGVIPSSYFSYPADPVRSVREVPGDGRPVTVLTETYSAIAPSVDRNSVWSNLNTQLGSPLQIQLVPQADFGVKYATTIAGDALPDMFFASPTPDFPRTPELMAAKALDLSDHLAGDAILDYPNLANIPTACWDVGRFNGRLYGLPSPRGAVSSGIIYRRDDLLKAKGITGDPQSFADFRALCAEVNDPRNGTWALTSPALQYLRNMLDVPNFWRYDGRTMQSWWTDPGQEQALEAARSLFAAGLVNPDAFTASASPKAWFGTGKAYFTADAFTAWPSYYASASGVEGFAVDGLAIPAFDGGGQGSMWLSFPSFGFSAISKDAADRVTTLLKVADYLAAPFGSAEYLTSKYGVEGPDYAIKDGNIVPTKSGSAASQLGLKYLVDAPQVNFIPGNADAARTCDELLRALVPNALSNDAVYLYSRTAADRFAQSQTRFTALEIDIMQGRKPVSAWGVEADAWWTRYGQQMSEELAQAYVDAGRG</sequence>
<feature type="region of interest" description="Disordered" evidence="1">
    <location>
        <begin position="32"/>
        <end position="58"/>
    </location>
</feature>
<dbReference type="EMBL" id="JACHZG010000001">
    <property type="protein sequence ID" value="MBB3327226.1"/>
    <property type="molecule type" value="Genomic_DNA"/>
</dbReference>
<dbReference type="SUPFAM" id="SSF53850">
    <property type="entry name" value="Periplasmic binding protein-like II"/>
    <property type="match status" value="1"/>
</dbReference>
<proteinExistence type="predicted"/>
<evidence type="ECO:0000313" key="2">
    <source>
        <dbReference type="EMBL" id="MBB3327226.1"/>
    </source>
</evidence>
<dbReference type="PROSITE" id="PS51318">
    <property type="entry name" value="TAT"/>
    <property type="match status" value="1"/>
</dbReference>
<dbReference type="NCBIfam" id="TIGR01409">
    <property type="entry name" value="TAT_signal_seq"/>
    <property type="match status" value="1"/>
</dbReference>
<accession>A0A7W5JVS4</accession>